<dbReference type="OrthoDB" id="1050016at2"/>
<evidence type="ECO:0000313" key="1">
    <source>
        <dbReference type="EMBL" id="SUE32999.1"/>
    </source>
</evidence>
<evidence type="ECO:0000313" key="2">
    <source>
        <dbReference type="Proteomes" id="UP000255233"/>
    </source>
</evidence>
<gene>
    <name evidence="1" type="ORF">NCTC11190_00192</name>
</gene>
<proteinExistence type="predicted"/>
<organism evidence="1 2">
    <name type="scientific">Rikenella microfusus</name>
    <dbReference type="NCBI Taxonomy" id="28139"/>
    <lineage>
        <taxon>Bacteria</taxon>
        <taxon>Pseudomonadati</taxon>
        <taxon>Bacteroidota</taxon>
        <taxon>Bacteroidia</taxon>
        <taxon>Bacteroidales</taxon>
        <taxon>Rikenellaceae</taxon>
        <taxon>Rikenella</taxon>
    </lineage>
</organism>
<reference evidence="1 2" key="1">
    <citation type="submission" date="2018-06" db="EMBL/GenBank/DDBJ databases">
        <authorList>
            <consortium name="Pathogen Informatics"/>
            <person name="Doyle S."/>
        </authorList>
    </citation>
    <scope>NUCLEOTIDE SEQUENCE [LARGE SCALE GENOMIC DNA]</scope>
    <source>
        <strain evidence="1 2">NCTC11190</strain>
    </source>
</reference>
<dbReference type="Proteomes" id="UP000255233">
    <property type="component" value="Unassembled WGS sequence"/>
</dbReference>
<dbReference type="RefSeq" id="WP_027290962.1">
    <property type="nucleotide sequence ID" value="NZ_UGVL01000001.1"/>
</dbReference>
<dbReference type="STRING" id="880526.GCA_000427365_01250"/>
<protein>
    <submittedName>
        <fullName evidence="1">Uncharacterized protein</fullName>
    </submittedName>
</protein>
<name>A0A379MQG6_9BACT</name>
<dbReference type="EMBL" id="UGVL01000001">
    <property type="protein sequence ID" value="SUE32999.1"/>
    <property type="molecule type" value="Genomic_DNA"/>
</dbReference>
<keyword evidence="2" id="KW-1185">Reference proteome</keyword>
<sequence>MKNLNKILFAVSGGLLLGGGAVLAYMQARPQPEFSDLTLANIEALAGGEASAVGCRYEKGSRCYVFSPNGVLVDKVRNAYPG</sequence>
<dbReference type="AlphaFoldDB" id="A0A379MQG6"/>
<accession>A0A379MQG6</accession>